<evidence type="ECO:0000256" key="1">
    <source>
        <dbReference type="SAM" id="MobiDB-lite"/>
    </source>
</evidence>
<organism evidence="2 3">
    <name type="scientific">Trichonephila clavata</name>
    <name type="common">Joro spider</name>
    <name type="synonym">Nephila clavata</name>
    <dbReference type="NCBI Taxonomy" id="2740835"/>
    <lineage>
        <taxon>Eukaryota</taxon>
        <taxon>Metazoa</taxon>
        <taxon>Ecdysozoa</taxon>
        <taxon>Arthropoda</taxon>
        <taxon>Chelicerata</taxon>
        <taxon>Arachnida</taxon>
        <taxon>Araneae</taxon>
        <taxon>Araneomorphae</taxon>
        <taxon>Entelegynae</taxon>
        <taxon>Araneoidea</taxon>
        <taxon>Nephilidae</taxon>
        <taxon>Trichonephila</taxon>
    </lineage>
</organism>
<name>A0A8X6LIQ9_TRICU</name>
<evidence type="ECO:0000313" key="3">
    <source>
        <dbReference type="Proteomes" id="UP000887116"/>
    </source>
</evidence>
<proteinExistence type="predicted"/>
<keyword evidence="3" id="KW-1185">Reference proteome</keyword>
<evidence type="ECO:0000313" key="2">
    <source>
        <dbReference type="EMBL" id="GFR08784.1"/>
    </source>
</evidence>
<sequence>MLRYARTGLSVGPKTVYSWRRPFPMTTNRLSPFQIGPADPQSVVPPTEPAPIGRRPRDVTRHVTPNLRPMGEWRKPRDQQQQEFLSPHLFLPLIPPFRSFYLLLCVHVNCAQWRADHGADNDARNARTTRQEAQPQIKYIKKRKRMKVR</sequence>
<protein>
    <submittedName>
        <fullName evidence="2">Uncharacterized protein</fullName>
    </submittedName>
</protein>
<comment type="caution">
    <text evidence="2">The sequence shown here is derived from an EMBL/GenBank/DDBJ whole genome shotgun (WGS) entry which is preliminary data.</text>
</comment>
<dbReference type="EMBL" id="BMAO01026336">
    <property type="protein sequence ID" value="GFR08784.1"/>
    <property type="molecule type" value="Genomic_DNA"/>
</dbReference>
<dbReference type="AlphaFoldDB" id="A0A8X6LIQ9"/>
<accession>A0A8X6LIQ9</accession>
<gene>
    <name evidence="2" type="primary">AVEN_172958_1</name>
    <name evidence="2" type="ORF">TNCT_168411</name>
</gene>
<reference evidence="2" key="1">
    <citation type="submission" date="2020-07" db="EMBL/GenBank/DDBJ databases">
        <title>Multicomponent nature underlies the extraordinary mechanical properties of spider dragline silk.</title>
        <authorList>
            <person name="Kono N."/>
            <person name="Nakamura H."/>
            <person name="Mori M."/>
            <person name="Yoshida Y."/>
            <person name="Ohtoshi R."/>
            <person name="Malay A.D."/>
            <person name="Moran D.A.P."/>
            <person name="Tomita M."/>
            <person name="Numata K."/>
            <person name="Arakawa K."/>
        </authorList>
    </citation>
    <scope>NUCLEOTIDE SEQUENCE</scope>
</reference>
<feature type="region of interest" description="Disordered" evidence="1">
    <location>
        <begin position="34"/>
        <end position="79"/>
    </location>
</feature>
<dbReference type="Proteomes" id="UP000887116">
    <property type="component" value="Unassembled WGS sequence"/>
</dbReference>
<dbReference type="OrthoDB" id="6426664at2759"/>